<sequence length="252" mass="28147">MGILTELSDRVGLRTNTEKTKVMTCVNEKVHVRRSEEVYRNTMAGFHTEKDWRNRRVTCDHCGLEMSAKSLPGHLESQHGSRMARVNRPRRVRRDSEETDRRCLHCEPADFRSMCGREEAAKRPRGSSYHLFWWEQPVDLNLARGGEQSSPGVAADDFSRGRRSGRRRVPVTLPELYAYAAPVGKTLGCPEAKLPSIHPIPIGSGETPLTHVATSTTTEYAATEVGSPTVDSEKCGWMAGALGKIRDQQQMG</sequence>
<protein>
    <submittedName>
        <fullName evidence="2">Uncharacterized protein</fullName>
    </submittedName>
</protein>
<evidence type="ECO:0000313" key="2">
    <source>
        <dbReference type="EMBL" id="EJK61402.1"/>
    </source>
</evidence>
<accession>K0SSY8</accession>
<organism evidence="2 3">
    <name type="scientific">Thalassiosira oceanica</name>
    <name type="common">Marine diatom</name>
    <dbReference type="NCBI Taxonomy" id="159749"/>
    <lineage>
        <taxon>Eukaryota</taxon>
        <taxon>Sar</taxon>
        <taxon>Stramenopiles</taxon>
        <taxon>Ochrophyta</taxon>
        <taxon>Bacillariophyta</taxon>
        <taxon>Coscinodiscophyceae</taxon>
        <taxon>Thalassiosirophycidae</taxon>
        <taxon>Thalassiosirales</taxon>
        <taxon>Thalassiosiraceae</taxon>
        <taxon>Thalassiosira</taxon>
    </lineage>
</organism>
<feature type="region of interest" description="Disordered" evidence="1">
    <location>
        <begin position="145"/>
        <end position="166"/>
    </location>
</feature>
<evidence type="ECO:0000313" key="3">
    <source>
        <dbReference type="Proteomes" id="UP000266841"/>
    </source>
</evidence>
<dbReference type="Proteomes" id="UP000266841">
    <property type="component" value="Unassembled WGS sequence"/>
</dbReference>
<reference evidence="2 3" key="1">
    <citation type="journal article" date="2012" name="Genome Biol.">
        <title>Genome and low-iron response of an oceanic diatom adapted to chronic iron limitation.</title>
        <authorList>
            <person name="Lommer M."/>
            <person name="Specht M."/>
            <person name="Roy A.S."/>
            <person name="Kraemer L."/>
            <person name="Andreson R."/>
            <person name="Gutowska M.A."/>
            <person name="Wolf J."/>
            <person name="Bergner S.V."/>
            <person name="Schilhabel M.B."/>
            <person name="Klostermeier U.C."/>
            <person name="Beiko R.G."/>
            <person name="Rosenstiel P."/>
            <person name="Hippler M."/>
            <person name="Laroche J."/>
        </authorList>
    </citation>
    <scope>NUCLEOTIDE SEQUENCE [LARGE SCALE GENOMIC DNA]</scope>
    <source>
        <strain evidence="2 3">CCMP1005</strain>
    </source>
</reference>
<dbReference type="AlphaFoldDB" id="K0SSY8"/>
<proteinExistence type="predicted"/>
<comment type="caution">
    <text evidence="2">The sequence shown here is derived from an EMBL/GenBank/DDBJ whole genome shotgun (WGS) entry which is preliminary data.</text>
</comment>
<feature type="region of interest" description="Disordered" evidence="1">
    <location>
        <begin position="72"/>
        <end position="96"/>
    </location>
</feature>
<gene>
    <name evidence="2" type="ORF">THAOC_18121</name>
</gene>
<name>K0SSY8_THAOC</name>
<dbReference type="eggNOG" id="ENOG502QWH3">
    <property type="taxonomic scope" value="Eukaryota"/>
</dbReference>
<evidence type="ECO:0000256" key="1">
    <source>
        <dbReference type="SAM" id="MobiDB-lite"/>
    </source>
</evidence>
<dbReference type="EMBL" id="AGNL01020056">
    <property type="protein sequence ID" value="EJK61402.1"/>
    <property type="molecule type" value="Genomic_DNA"/>
</dbReference>
<keyword evidence="3" id="KW-1185">Reference proteome</keyword>